<evidence type="ECO:0000256" key="12">
    <source>
        <dbReference type="ARBA" id="ARBA00023303"/>
    </source>
</evidence>
<dbReference type="EMBL" id="HBUF01066797">
    <property type="protein sequence ID" value="CAG6627938.1"/>
    <property type="molecule type" value="Transcribed_RNA"/>
</dbReference>
<keyword evidence="9 15" id="KW-1133">Transmembrane helix</keyword>
<evidence type="ECO:0000256" key="3">
    <source>
        <dbReference type="ARBA" id="ARBA00022475"/>
    </source>
</evidence>
<evidence type="ECO:0000256" key="8">
    <source>
        <dbReference type="ARBA" id="ARBA00022882"/>
    </source>
</evidence>
<evidence type="ECO:0000256" key="5">
    <source>
        <dbReference type="ARBA" id="ARBA00022692"/>
    </source>
</evidence>
<dbReference type="PANTHER" id="PTHR11003:SF10">
    <property type="entry name" value="POTASSIUM CHANNEL DOMAIN-CONTAINING PROTEIN"/>
    <property type="match status" value="1"/>
</dbReference>
<name>A0A8D8SU73_9HEMI</name>
<feature type="domain" description="Potassium channel" evidence="16">
    <location>
        <begin position="200"/>
        <end position="277"/>
    </location>
</feature>
<dbReference type="GO" id="GO:0015271">
    <property type="term" value="F:outward rectifier potassium channel activity"/>
    <property type="evidence" value="ECO:0007669"/>
    <property type="project" value="TreeGrafter"/>
</dbReference>
<evidence type="ECO:0000313" key="17">
    <source>
        <dbReference type="EMBL" id="CAG6676000.1"/>
    </source>
</evidence>
<accession>A0A8D8SU73</accession>
<sequence>MAGCLNALHLSEDNARILLLILVMGLYMLLGALFIQYLESPLEQEVATKYWKFYNKFRDNFVNASVPHNLEEFHQVLYAYGNATAIGIIHKRPRWDFSGSFHFVTTIVSTIGYGSTAPQTGPGKLFVILYGFLGCSGGILFFNLFLERIITLLAYILRALYIRKLTKAGKDLSEDERNESLEEWKPSVYWVMLCLIVASVLIAACASFVYVPYENWTYMESVYFCFVSFATIGFGDYVSAQAIDYPNSSLYCFWNYVFLILGCSCIYSLFNVTSIVIKQFLNWVIYEMDMFCCRKPPDKTGRVLRRHSIRVQRERERRRRSSITLPKTIRRERNRPLGRICDVVPQADEEDSNGYEESSDGARRLSGELISMKDLLTANKVSLAVMQKQLYETAQMQKGYQTEPWSERRDGKFTPGTVGPLAIVSKKLGSTK</sequence>
<feature type="transmembrane region" description="Helical" evidence="15">
    <location>
        <begin position="127"/>
        <end position="157"/>
    </location>
</feature>
<dbReference type="Pfam" id="PF07885">
    <property type="entry name" value="Ion_trans_2"/>
    <property type="match status" value="2"/>
</dbReference>
<dbReference type="EMBL" id="HBUF01401287">
    <property type="protein sequence ID" value="CAG6736947.1"/>
    <property type="molecule type" value="Transcribed_RNA"/>
</dbReference>
<dbReference type="GO" id="GO:0046872">
    <property type="term" value="F:metal ion binding"/>
    <property type="evidence" value="ECO:0007669"/>
    <property type="project" value="UniProtKB-KW"/>
</dbReference>
<evidence type="ECO:0000256" key="6">
    <source>
        <dbReference type="ARBA" id="ARBA00022723"/>
    </source>
</evidence>
<evidence type="ECO:0000259" key="16">
    <source>
        <dbReference type="Pfam" id="PF07885"/>
    </source>
</evidence>
<dbReference type="PRINTS" id="PR01333">
    <property type="entry name" value="2POREKCHANEL"/>
</dbReference>
<feature type="transmembrane region" description="Helical" evidence="15">
    <location>
        <begin position="15"/>
        <end position="35"/>
    </location>
</feature>
<dbReference type="PANTHER" id="PTHR11003">
    <property type="entry name" value="POTASSIUM CHANNEL, SUBFAMILY K"/>
    <property type="match status" value="1"/>
</dbReference>
<organism evidence="17">
    <name type="scientific">Cacopsylla melanoneura</name>
    <dbReference type="NCBI Taxonomy" id="428564"/>
    <lineage>
        <taxon>Eukaryota</taxon>
        <taxon>Metazoa</taxon>
        <taxon>Ecdysozoa</taxon>
        <taxon>Arthropoda</taxon>
        <taxon>Hexapoda</taxon>
        <taxon>Insecta</taxon>
        <taxon>Pterygota</taxon>
        <taxon>Neoptera</taxon>
        <taxon>Paraneoptera</taxon>
        <taxon>Hemiptera</taxon>
        <taxon>Sternorrhyncha</taxon>
        <taxon>Psylloidea</taxon>
        <taxon>Psyllidae</taxon>
        <taxon>Psyllinae</taxon>
        <taxon>Cacopsylla</taxon>
    </lineage>
</organism>
<dbReference type="EMBL" id="HBUF01066798">
    <property type="protein sequence ID" value="CAG6627940.1"/>
    <property type="molecule type" value="Transcribed_RNA"/>
</dbReference>
<keyword evidence="7" id="KW-0630">Potassium</keyword>
<comment type="similarity">
    <text evidence="14">Belongs to the two pore domain potassium channel (TC 1.A.1.8) family.</text>
</comment>
<evidence type="ECO:0000256" key="15">
    <source>
        <dbReference type="SAM" id="Phobius"/>
    </source>
</evidence>
<dbReference type="GO" id="GO:0030322">
    <property type="term" value="P:stabilization of membrane potential"/>
    <property type="evidence" value="ECO:0007669"/>
    <property type="project" value="TreeGrafter"/>
</dbReference>
<evidence type="ECO:0000256" key="1">
    <source>
        <dbReference type="ARBA" id="ARBA00004651"/>
    </source>
</evidence>
<evidence type="ECO:0000256" key="9">
    <source>
        <dbReference type="ARBA" id="ARBA00022989"/>
    </source>
</evidence>
<keyword evidence="12 14" id="KW-0407">Ion channel</keyword>
<dbReference type="PRINTS" id="PR01588">
    <property type="entry name" value="THIKCHANNEL"/>
</dbReference>
<proteinExistence type="inferred from homology"/>
<dbReference type="EMBL" id="HBUF01238402">
    <property type="protein sequence ID" value="CAG6676000.1"/>
    <property type="molecule type" value="Transcribed_RNA"/>
</dbReference>
<evidence type="ECO:0000256" key="2">
    <source>
        <dbReference type="ARBA" id="ARBA00022448"/>
    </source>
</evidence>
<dbReference type="GO" id="GO:0022841">
    <property type="term" value="F:potassium ion leak channel activity"/>
    <property type="evidence" value="ECO:0007669"/>
    <property type="project" value="TreeGrafter"/>
</dbReference>
<evidence type="ECO:0000256" key="4">
    <source>
        <dbReference type="ARBA" id="ARBA00022538"/>
    </source>
</evidence>
<feature type="transmembrane region" description="Helical" evidence="15">
    <location>
        <begin position="250"/>
        <end position="270"/>
    </location>
</feature>
<keyword evidence="7" id="KW-0631">Potassium channel</keyword>
<keyword evidence="3" id="KW-1003">Cell membrane</keyword>
<evidence type="ECO:0000256" key="7">
    <source>
        <dbReference type="ARBA" id="ARBA00022826"/>
    </source>
</evidence>
<keyword evidence="10 14" id="KW-0406">Ion transport</keyword>
<keyword evidence="8" id="KW-0851">Voltage-gated channel</keyword>
<dbReference type="InterPro" id="IPR005410">
    <property type="entry name" value="2pore_dom_K_chnl_THIK"/>
</dbReference>
<feature type="domain" description="Potassium channel" evidence="16">
    <location>
        <begin position="91"/>
        <end position="149"/>
    </location>
</feature>
<keyword evidence="4" id="KW-0633">Potassium transport</keyword>
<dbReference type="EMBL" id="HBUF01401286">
    <property type="protein sequence ID" value="CAG6736946.1"/>
    <property type="molecule type" value="Transcribed_RNA"/>
</dbReference>
<comment type="catalytic activity">
    <reaction evidence="13">
        <text>K(+)(in) = K(+)(out)</text>
        <dbReference type="Rhea" id="RHEA:29463"/>
        <dbReference type="ChEBI" id="CHEBI:29103"/>
    </reaction>
</comment>
<dbReference type="InterPro" id="IPR003280">
    <property type="entry name" value="2pore_dom_K_chnl"/>
</dbReference>
<reference evidence="17" key="1">
    <citation type="submission" date="2021-05" db="EMBL/GenBank/DDBJ databases">
        <authorList>
            <person name="Alioto T."/>
            <person name="Alioto T."/>
            <person name="Gomez Garrido J."/>
        </authorList>
    </citation>
    <scope>NUCLEOTIDE SEQUENCE</scope>
</reference>
<dbReference type="EMBL" id="HBUF01238403">
    <property type="protein sequence ID" value="CAG6676002.1"/>
    <property type="molecule type" value="Transcribed_RNA"/>
</dbReference>
<evidence type="ECO:0000256" key="14">
    <source>
        <dbReference type="RuleBase" id="RU003857"/>
    </source>
</evidence>
<keyword evidence="11 15" id="KW-0472">Membrane</keyword>
<evidence type="ECO:0000256" key="13">
    <source>
        <dbReference type="ARBA" id="ARBA00034430"/>
    </source>
</evidence>
<keyword evidence="5 14" id="KW-0812">Transmembrane</keyword>
<dbReference type="GO" id="GO:0005886">
    <property type="term" value="C:plasma membrane"/>
    <property type="evidence" value="ECO:0007669"/>
    <property type="project" value="UniProtKB-SubCell"/>
</dbReference>
<feature type="transmembrane region" description="Helical" evidence="15">
    <location>
        <begin position="187"/>
        <end position="209"/>
    </location>
</feature>
<dbReference type="EMBL" id="HBUF01570041">
    <property type="protein sequence ID" value="CAG6766087.1"/>
    <property type="molecule type" value="Transcribed_RNA"/>
</dbReference>
<dbReference type="SUPFAM" id="SSF81324">
    <property type="entry name" value="Voltage-gated potassium channels"/>
    <property type="match status" value="2"/>
</dbReference>
<dbReference type="AlphaFoldDB" id="A0A8D8SU73"/>
<feature type="transmembrane region" description="Helical" evidence="15">
    <location>
        <begin position="221"/>
        <end position="238"/>
    </location>
</feature>
<dbReference type="InterPro" id="IPR013099">
    <property type="entry name" value="K_chnl_dom"/>
</dbReference>
<keyword evidence="2 14" id="KW-0813">Transport</keyword>
<dbReference type="EMBL" id="HBUF01570042">
    <property type="protein sequence ID" value="CAG6766089.1"/>
    <property type="molecule type" value="Transcribed_RNA"/>
</dbReference>
<dbReference type="GO" id="GO:0034702">
    <property type="term" value="C:monoatomic ion channel complex"/>
    <property type="evidence" value="ECO:0007669"/>
    <property type="project" value="UniProtKB-KW"/>
</dbReference>
<comment type="subcellular location">
    <subcellularLocation>
        <location evidence="1">Cell membrane</location>
        <topology evidence="1">Multi-pass membrane protein</topology>
    </subcellularLocation>
</comment>
<protein>
    <submittedName>
        <fullName evidence="17">Potassium channel subfamily K member 13</fullName>
    </submittedName>
</protein>
<evidence type="ECO:0000256" key="10">
    <source>
        <dbReference type="ARBA" id="ARBA00023065"/>
    </source>
</evidence>
<evidence type="ECO:0000256" key="11">
    <source>
        <dbReference type="ARBA" id="ARBA00023136"/>
    </source>
</evidence>
<dbReference type="Gene3D" id="1.10.287.70">
    <property type="match status" value="1"/>
</dbReference>
<keyword evidence="6" id="KW-0479">Metal-binding</keyword>